<keyword evidence="1" id="KW-0732">Signal</keyword>
<evidence type="ECO:0008006" key="3">
    <source>
        <dbReference type="Google" id="ProtNLM"/>
    </source>
</evidence>
<proteinExistence type="predicted"/>
<reference evidence="2" key="2">
    <citation type="submission" date="2015-07" db="EMBL/GenBank/DDBJ databases">
        <authorList>
            <person name="Noorani M."/>
        </authorList>
    </citation>
    <scope>NUCLEOTIDE SEQUENCE</scope>
    <source>
        <strain evidence="2">Yugu1</strain>
    </source>
</reference>
<sequence>MAPCRFCKHQGVAAGGLALLAALVVVGLALPGRAAAQRGQDGDTDVVIPGRVEEACRRSGLLGLLSCASRQKKDIQGCCGDLRSQAGTASDCACGVLQVIEDRDIDINFVCQQFPEAPRIQERCQAKAEEREGQLSNLDP</sequence>
<accession>A0A368QM41</accession>
<feature type="signal peptide" evidence="1">
    <location>
        <begin position="1"/>
        <end position="36"/>
    </location>
</feature>
<name>A0A368QM41_SETIT</name>
<evidence type="ECO:0000313" key="2">
    <source>
        <dbReference type="EMBL" id="RCV19045.1"/>
    </source>
</evidence>
<evidence type="ECO:0000256" key="1">
    <source>
        <dbReference type="SAM" id="SignalP"/>
    </source>
</evidence>
<reference evidence="2" key="1">
    <citation type="journal article" date="2012" name="Nat. Biotechnol.">
        <title>Reference genome sequence of the model plant Setaria.</title>
        <authorList>
            <person name="Bennetzen J.L."/>
            <person name="Schmutz J."/>
            <person name="Wang H."/>
            <person name="Percifield R."/>
            <person name="Hawkins J."/>
            <person name="Pontaroli A.C."/>
            <person name="Estep M."/>
            <person name="Feng L."/>
            <person name="Vaughn J.N."/>
            <person name="Grimwood J."/>
            <person name="Jenkins J."/>
            <person name="Barry K."/>
            <person name="Lindquist E."/>
            <person name="Hellsten U."/>
            <person name="Deshpande S."/>
            <person name="Wang X."/>
            <person name="Wu X."/>
            <person name="Mitros T."/>
            <person name="Triplett J."/>
            <person name="Yang X."/>
            <person name="Ye C.Y."/>
            <person name="Mauro-Herrera M."/>
            <person name="Wang L."/>
            <person name="Li P."/>
            <person name="Sharma M."/>
            <person name="Sharma R."/>
            <person name="Ronald P.C."/>
            <person name="Panaud O."/>
            <person name="Kellogg E.A."/>
            <person name="Brutnell T.P."/>
            <person name="Doust A.N."/>
            <person name="Tuskan G.A."/>
            <person name="Rokhsar D."/>
            <person name="Devos K.M."/>
        </authorList>
    </citation>
    <scope>NUCLEOTIDE SEQUENCE [LARGE SCALE GENOMIC DNA]</scope>
    <source>
        <strain evidence="2">Yugu1</strain>
    </source>
</reference>
<feature type="chain" id="PRO_5016867891" description="Bifunctional inhibitor/plant lipid transfer protein/seed storage helical domain-containing protein" evidence="1">
    <location>
        <begin position="37"/>
        <end position="140"/>
    </location>
</feature>
<protein>
    <recommendedName>
        <fullName evidence="3">Bifunctional inhibitor/plant lipid transfer protein/seed storage helical domain-containing protein</fullName>
    </recommendedName>
</protein>
<organism evidence="2">
    <name type="scientific">Setaria italica</name>
    <name type="common">Foxtail millet</name>
    <name type="synonym">Panicum italicum</name>
    <dbReference type="NCBI Taxonomy" id="4555"/>
    <lineage>
        <taxon>Eukaryota</taxon>
        <taxon>Viridiplantae</taxon>
        <taxon>Streptophyta</taxon>
        <taxon>Embryophyta</taxon>
        <taxon>Tracheophyta</taxon>
        <taxon>Spermatophyta</taxon>
        <taxon>Magnoliopsida</taxon>
        <taxon>Liliopsida</taxon>
        <taxon>Poales</taxon>
        <taxon>Poaceae</taxon>
        <taxon>PACMAD clade</taxon>
        <taxon>Panicoideae</taxon>
        <taxon>Panicodae</taxon>
        <taxon>Paniceae</taxon>
        <taxon>Cenchrinae</taxon>
        <taxon>Setaria</taxon>
    </lineage>
</organism>
<dbReference type="AlphaFoldDB" id="A0A368QM41"/>
<dbReference type="EMBL" id="CM003530">
    <property type="protein sequence ID" value="RCV19045.1"/>
    <property type="molecule type" value="Genomic_DNA"/>
</dbReference>
<gene>
    <name evidence="2" type="ORF">SETIT_3G352500v2</name>
</gene>